<dbReference type="Proteomes" id="UP000001056">
    <property type="component" value="Unassembled WGS sequence"/>
</dbReference>
<dbReference type="AlphaFoldDB" id="Q2HBR8"/>
<reference evidence="3" key="1">
    <citation type="journal article" date="2015" name="Genome Announc.">
        <title>Draft genome sequence of the cellulolytic fungus Chaetomium globosum.</title>
        <authorList>
            <person name="Cuomo C.A."/>
            <person name="Untereiner W.A."/>
            <person name="Ma L.-J."/>
            <person name="Grabherr M."/>
            <person name="Birren B.W."/>
        </authorList>
    </citation>
    <scope>NUCLEOTIDE SEQUENCE [LARGE SCALE GENOMIC DNA]</scope>
    <source>
        <strain evidence="3">ATCC 6205 / CBS 148.51 / DSM 1962 / NBRC 6347 / NRRL 1970</strain>
    </source>
</reference>
<name>Q2HBR8_CHAGB</name>
<evidence type="ECO:0000313" key="3">
    <source>
        <dbReference type="Proteomes" id="UP000001056"/>
    </source>
</evidence>
<sequence length="60" mass="6535">MGVESCSGHWLLNAENRAGCSYMTKKSFLFSDDFDSQSFPNASKSGSPRTEARSAPITTK</sequence>
<feature type="region of interest" description="Disordered" evidence="1">
    <location>
        <begin position="38"/>
        <end position="60"/>
    </location>
</feature>
<evidence type="ECO:0000313" key="2">
    <source>
        <dbReference type="EMBL" id="EAQ90401.1"/>
    </source>
</evidence>
<protein>
    <submittedName>
        <fullName evidence="2">Uncharacterized protein</fullName>
    </submittedName>
</protein>
<dbReference type="GeneID" id="4388417"/>
<dbReference type="VEuPathDB" id="FungiDB:CHGG_02336"/>
<accession>Q2HBR8</accession>
<dbReference type="InParanoid" id="Q2HBR8"/>
<evidence type="ECO:0000256" key="1">
    <source>
        <dbReference type="SAM" id="MobiDB-lite"/>
    </source>
</evidence>
<organism evidence="2 3">
    <name type="scientific">Chaetomium globosum (strain ATCC 6205 / CBS 148.51 / DSM 1962 / NBRC 6347 / NRRL 1970)</name>
    <name type="common">Soil fungus</name>
    <dbReference type="NCBI Taxonomy" id="306901"/>
    <lineage>
        <taxon>Eukaryota</taxon>
        <taxon>Fungi</taxon>
        <taxon>Dikarya</taxon>
        <taxon>Ascomycota</taxon>
        <taxon>Pezizomycotina</taxon>
        <taxon>Sordariomycetes</taxon>
        <taxon>Sordariomycetidae</taxon>
        <taxon>Sordariales</taxon>
        <taxon>Chaetomiaceae</taxon>
        <taxon>Chaetomium</taxon>
    </lineage>
</organism>
<keyword evidence="3" id="KW-1185">Reference proteome</keyword>
<dbReference type="HOGENOM" id="CLU_2941520_0_0_1"/>
<dbReference type="RefSeq" id="XP_001228852.1">
    <property type="nucleotide sequence ID" value="XM_001228851.1"/>
</dbReference>
<proteinExistence type="predicted"/>
<dbReference type="EMBL" id="CH408030">
    <property type="protein sequence ID" value="EAQ90401.1"/>
    <property type="molecule type" value="Genomic_DNA"/>
</dbReference>
<gene>
    <name evidence="2" type="ORF">CHGG_02336</name>
</gene>